<name>A0AAD5JHX4_ACENE</name>
<dbReference type="PANTHER" id="PTHR47723:SF19">
    <property type="entry name" value="POLYNUCLEOTIDYL TRANSFERASE, RIBONUCLEASE H-LIKE SUPERFAMILY PROTEIN"/>
    <property type="match status" value="1"/>
</dbReference>
<dbReference type="InterPro" id="IPR012337">
    <property type="entry name" value="RNaseH-like_sf"/>
</dbReference>
<reference evidence="2" key="1">
    <citation type="journal article" date="2022" name="Plant J.">
        <title>Strategies of tolerance reflected in two North American maple genomes.</title>
        <authorList>
            <person name="McEvoy S.L."/>
            <person name="Sezen U.U."/>
            <person name="Trouern-Trend A."/>
            <person name="McMahon S.M."/>
            <person name="Schaberg P.G."/>
            <person name="Yang J."/>
            <person name="Wegrzyn J.L."/>
            <person name="Swenson N.G."/>
        </authorList>
    </citation>
    <scope>NUCLEOTIDE SEQUENCE</scope>
    <source>
        <strain evidence="2">91603</strain>
    </source>
</reference>
<evidence type="ECO:0000259" key="1">
    <source>
        <dbReference type="Pfam" id="PF13456"/>
    </source>
</evidence>
<gene>
    <name evidence="2" type="ORF">LWI28_000667</name>
</gene>
<dbReference type="AlphaFoldDB" id="A0AAD5JHX4"/>
<dbReference type="Pfam" id="PF13456">
    <property type="entry name" value="RVT_3"/>
    <property type="match status" value="1"/>
</dbReference>
<evidence type="ECO:0000313" key="3">
    <source>
        <dbReference type="Proteomes" id="UP001064489"/>
    </source>
</evidence>
<dbReference type="InterPro" id="IPR002156">
    <property type="entry name" value="RNaseH_domain"/>
</dbReference>
<dbReference type="GO" id="GO:0003676">
    <property type="term" value="F:nucleic acid binding"/>
    <property type="evidence" value="ECO:0007669"/>
    <property type="project" value="InterPro"/>
</dbReference>
<keyword evidence="3" id="KW-1185">Reference proteome</keyword>
<dbReference type="Gene3D" id="3.30.420.10">
    <property type="entry name" value="Ribonuclease H-like superfamily/Ribonuclease H"/>
    <property type="match status" value="1"/>
</dbReference>
<dbReference type="PANTHER" id="PTHR47723">
    <property type="entry name" value="OS05G0353850 PROTEIN"/>
    <property type="match status" value="1"/>
</dbReference>
<dbReference type="InterPro" id="IPR044730">
    <property type="entry name" value="RNase_H-like_dom_plant"/>
</dbReference>
<dbReference type="InterPro" id="IPR036397">
    <property type="entry name" value="RNaseH_sf"/>
</dbReference>
<dbReference type="GO" id="GO:0004523">
    <property type="term" value="F:RNA-DNA hybrid ribonuclease activity"/>
    <property type="evidence" value="ECO:0007669"/>
    <property type="project" value="InterPro"/>
</dbReference>
<feature type="domain" description="RNase H type-1" evidence="1">
    <location>
        <begin position="5"/>
        <end position="80"/>
    </location>
</feature>
<reference evidence="2" key="2">
    <citation type="submission" date="2023-02" db="EMBL/GenBank/DDBJ databases">
        <authorList>
            <person name="Swenson N.G."/>
            <person name="Wegrzyn J.L."/>
            <person name="Mcevoy S.L."/>
        </authorList>
    </citation>
    <scope>NUCLEOTIDE SEQUENCE</scope>
    <source>
        <strain evidence="2">91603</strain>
        <tissue evidence="2">Leaf</tissue>
    </source>
</reference>
<dbReference type="InterPro" id="IPR053151">
    <property type="entry name" value="RNase_H-like"/>
</dbReference>
<proteinExistence type="predicted"/>
<organism evidence="2 3">
    <name type="scientific">Acer negundo</name>
    <name type="common">Box elder</name>
    <dbReference type="NCBI Taxonomy" id="4023"/>
    <lineage>
        <taxon>Eukaryota</taxon>
        <taxon>Viridiplantae</taxon>
        <taxon>Streptophyta</taxon>
        <taxon>Embryophyta</taxon>
        <taxon>Tracheophyta</taxon>
        <taxon>Spermatophyta</taxon>
        <taxon>Magnoliopsida</taxon>
        <taxon>eudicotyledons</taxon>
        <taxon>Gunneridae</taxon>
        <taxon>Pentapetalae</taxon>
        <taxon>rosids</taxon>
        <taxon>malvids</taxon>
        <taxon>Sapindales</taxon>
        <taxon>Sapindaceae</taxon>
        <taxon>Hippocastanoideae</taxon>
        <taxon>Acereae</taxon>
        <taxon>Acer</taxon>
    </lineage>
</organism>
<evidence type="ECO:0000313" key="2">
    <source>
        <dbReference type="EMBL" id="KAI9193852.1"/>
    </source>
</evidence>
<sequence length="124" mass="13795">MNFGGIVEGLKIIWKVGFRKVIIESDSQTTVLLVSSKSPLNHPLFILIQECRYLMNHDWSCNIHHVYRESNRVVDCLAKLGHSLDLGTTVFDIPPAEITGVLDDDVKIERATGLPIAWLSGGIP</sequence>
<dbReference type="EMBL" id="JAJSOW010000003">
    <property type="protein sequence ID" value="KAI9193852.1"/>
    <property type="molecule type" value="Genomic_DNA"/>
</dbReference>
<dbReference type="CDD" id="cd06222">
    <property type="entry name" value="RNase_H_like"/>
    <property type="match status" value="1"/>
</dbReference>
<protein>
    <recommendedName>
        <fullName evidence="1">RNase H type-1 domain-containing protein</fullName>
    </recommendedName>
</protein>
<dbReference type="Proteomes" id="UP001064489">
    <property type="component" value="Chromosome 1"/>
</dbReference>
<comment type="caution">
    <text evidence="2">The sequence shown here is derived from an EMBL/GenBank/DDBJ whole genome shotgun (WGS) entry which is preliminary data.</text>
</comment>
<dbReference type="SUPFAM" id="SSF53098">
    <property type="entry name" value="Ribonuclease H-like"/>
    <property type="match status" value="1"/>
</dbReference>
<accession>A0AAD5JHX4</accession>